<feature type="compositionally biased region" description="Basic residues" evidence="1">
    <location>
        <begin position="73"/>
        <end position="87"/>
    </location>
</feature>
<dbReference type="Proteomes" id="UP001172673">
    <property type="component" value="Unassembled WGS sequence"/>
</dbReference>
<proteinExistence type="predicted"/>
<evidence type="ECO:0000256" key="1">
    <source>
        <dbReference type="SAM" id="MobiDB-lite"/>
    </source>
</evidence>
<name>A0AA38XEE4_9EURO</name>
<comment type="caution">
    <text evidence="3">The sequence shown here is derived from an EMBL/GenBank/DDBJ whole genome shotgun (WGS) entry which is preliminary data.</text>
</comment>
<sequence>MDNASLTLRELFVVNHTILTQLAWDFKVIITLICCVTALILWKVFDSDRGMQEFEIRVQIRLEELERRTPSTRPRRTGTARPSRKIQQKTLTTR</sequence>
<organism evidence="3 4">
    <name type="scientific">Cladophialophora chaetospira</name>
    <dbReference type="NCBI Taxonomy" id="386627"/>
    <lineage>
        <taxon>Eukaryota</taxon>
        <taxon>Fungi</taxon>
        <taxon>Dikarya</taxon>
        <taxon>Ascomycota</taxon>
        <taxon>Pezizomycotina</taxon>
        <taxon>Eurotiomycetes</taxon>
        <taxon>Chaetothyriomycetidae</taxon>
        <taxon>Chaetothyriales</taxon>
        <taxon>Herpotrichiellaceae</taxon>
        <taxon>Cladophialophora</taxon>
    </lineage>
</organism>
<reference evidence="3" key="1">
    <citation type="submission" date="2022-10" db="EMBL/GenBank/DDBJ databases">
        <title>Culturing micro-colonial fungi from biological soil crusts in the Mojave desert and describing Neophaeococcomyces mojavensis, and introducing the new genera and species Taxawa tesnikishii.</title>
        <authorList>
            <person name="Kurbessoian T."/>
            <person name="Stajich J.E."/>
        </authorList>
    </citation>
    <scope>NUCLEOTIDE SEQUENCE</scope>
    <source>
        <strain evidence="3">TK_41</strain>
    </source>
</reference>
<keyword evidence="2" id="KW-0472">Membrane</keyword>
<protein>
    <submittedName>
        <fullName evidence="3">Uncharacterized protein</fullName>
    </submittedName>
</protein>
<keyword evidence="2" id="KW-0812">Transmembrane</keyword>
<feature type="transmembrane region" description="Helical" evidence="2">
    <location>
        <begin position="26"/>
        <end position="45"/>
    </location>
</feature>
<evidence type="ECO:0000313" key="3">
    <source>
        <dbReference type="EMBL" id="KAJ9611594.1"/>
    </source>
</evidence>
<dbReference type="AlphaFoldDB" id="A0AA38XEE4"/>
<dbReference type="EMBL" id="JAPDRK010000006">
    <property type="protein sequence ID" value="KAJ9611594.1"/>
    <property type="molecule type" value="Genomic_DNA"/>
</dbReference>
<evidence type="ECO:0000256" key="2">
    <source>
        <dbReference type="SAM" id="Phobius"/>
    </source>
</evidence>
<keyword evidence="2" id="KW-1133">Transmembrane helix</keyword>
<accession>A0AA38XEE4</accession>
<evidence type="ECO:0000313" key="4">
    <source>
        <dbReference type="Proteomes" id="UP001172673"/>
    </source>
</evidence>
<keyword evidence="4" id="KW-1185">Reference proteome</keyword>
<feature type="region of interest" description="Disordered" evidence="1">
    <location>
        <begin position="67"/>
        <end position="94"/>
    </location>
</feature>
<gene>
    <name evidence="3" type="ORF">H2200_004778</name>
</gene>